<keyword evidence="1" id="KW-0472">Membrane</keyword>
<dbReference type="Gene3D" id="2.60.40.10">
    <property type="entry name" value="Immunoglobulins"/>
    <property type="match status" value="1"/>
</dbReference>
<evidence type="ECO:0000313" key="5">
    <source>
        <dbReference type="Proteomes" id="UP001557470"/>
    </source>
</evidence>
<reference evidence="4 5" key="1">
    <citation type="submission" date="2024-06" db="EMBL/GenBank/DDBJ databases">
        <authorList>
            <person name="Pan Q."/>
            <person name="Wen M."/>
            <person name="Jouanno E."/>
            <person name="Zahm M."/>
            <person name="Klopp C."/>
            <person name="Cabau C."/>
            <person name="Louis A."/>
            <person name="Berthelot C."/>
            <person name="Parey E."/>
            <person name="Roest Crollius H."/>
            <person name="Montfort J."/>
            <person name="Robinson-Rechavi M."/>
            <person name="Bouchez O."/>
            <person name="Lampietro C."/>
            <person name="Lopez Roques C."/>
            <person name="Donnadieu C."/>
            <person name="Postlethwait J."/>
            <person name="Bobe J."/>
            <person name="Verreycken H."/>
            <person name="Guiguen Y."/>
        </authorList>
    </citation>
    <scope>NUCLEOTIDE SEQUENCE [LARGE SCALE GENOMIC DNA]</scope>
    <source>
        <strain evidence="4">Up_M1</strain>
        <tissue evidence="4">Testis</tissue>
    </source>
</reference>
<evidence type="ECO:0000259" key="3">
    <source>
        <dbReference type="PROSITE" id="PS50835"/>
    </source>
</evidence>
<comment type="caution">
    <text evidence="4">The sequence shown here is derived from an EMBL/GenBank/DDBJ whole genome shotgun (WGS) entry which is preliminary data.</text>
</comment>
<keyword evidence="5" id="KW-1185">Reference proteome</keyword>
<dbReference type="PROSITE" id="PS50835">
    <property type="entry name" value="IG_LIKE"/>
    <property type="match status" value="1"/>
</dbReference>
<organism evidence="4 5">
    <name type="scientific">Umbra pygmaea</name>
    <name type="common">Eastern mudminnow</name>
    <dbReference type="NCBI Taxonomy" id="75934"/>
    <lineage>
        <taxon>Eukaryota</taxon>
        <taxon>Metazoa</taxon>
        <taxon>Chordata</taxon>
        <taxon>Craniata</taxon>
        <taxon>Vertebrata</taxon>
        <taxon>Euteleostomi</taxon>
        <taxon>Actinopterygii</taxon>
        <taxon>Neopterygii</taxon>
        <taxon>Teleostei</taxon>
        <taxon>Protacanthopterygii</taxon>
        <taxon>Esociformes</taxon>
        <taxon>Umbridae</taxon>
        <taxon>Umbra</taxon>
    </lineage>
</organism>
<dbReference type="SUPFAM" id="SSF48726">
    <property type="entry name" value="Immunoglobulin"/>
    <property type="match status" value="1"/>
</dbReference>
<sequence>MKEITGAELSYQACLLMIIFFLSLSLSCCDNSTCVHCCNVTSECKELCLDTICCNATECKELFLDSKCCNTNGITPMVCIKDYLTVQLKSTPELKVTEGGNVNLMCISNFSEKYPKKSVFVWSENGKPKPNYNTSNITLTNFGLKTPPTLRYSCTIQGPCGNFTSQEIQLQTEDMSVLIIVICGAAALVLVLAMGFSMKCMLNREFQATKNRRQQNAQHIQSTTTIVH</sequence>
<feature type="transmembrane region" description="Helical" evidence="1">
    <location>
        <begin position="175"/>
        <end position="196"/>
    </location>
</feature>
<gene>
    <name evidence="4" type="ORF">UPYG_G00214420</name>
</gene>
<accession>A0ABD0WQP1</accession>
<protein>
    <recommendedName>
        <fullName evidence="3">Ig-like domain-containing protein</fullName>
    </recommendedName>
</protein>
<dbReference type="InterPro" id="IPR036179">
    <property type="entry name" value="Ig-like_dom_sf"/>
</dbReference>
<dbReference type="EMBL" id="JAGEUA010000006">
    <property type="protein sequence ID" value="KAL0974025.1"/>
    <property type="molecule type" value="Genomic_DNA"/>
</dbReference>
<keyword evidence="2" id="KW-0732">Signal</keyword>
<keyword evidence="1" id="KW-0812">Transmembrane</keyword>
<dbReference type="InterPro" id="IPR007110">
    <property type="entry name" value="Ig-like_dom"/>
</dbReference>
<dbReference type="PROSITE" id="PS51257">
    <property type="entry name" value="PROKAR_LIPOPROTEIN"/>
    <property type="match status" value="1"/>
</dbReference>
<evidence type="ECO:0000313" key="4">
    <source>
        <dbReference type="EMBL" id="KAL0974025.1"/>
    </source>
</evidence>
<dbReference type="Proteomes" id="UP001557470">
    <property type="component" value="Unassembled WGS sequence"/>
</dbReference>
<proteinExistence type="predicted"/>
<name>A0ABD0WQP1_UMBPY</name>
<dbReference type="InterPro" id="IPR013783">
    <property type="entry name" value="Ig-like_fold"/>
</dbReference>
<evidence type="ECO:0000256" key="2">
    <source>
        <dbReference type="SAM" id="SignalP"/>
    </source>
</evidence>
<feature type="signal peptide" evidence="2">
    <location>
        <begin position="1"/>
        <end position="29"/>
    </location>
</feature>
<evidence type="ECO:0000256" key="1">
    <source>
        <dbReference type="SAM" id="Phobius"/>
    </source>
</evidence>
<feature type="domain" description="Ig-like" evidence="3">
    <location>
        <begin position="76"/>
        <end position="171"/>
    </location>
</feature>
<feature type="chain" id="PRO_5044889946" description="Ig-like domain-containing protein" evidence="2">
    <location>
        <begin position="30"/>
        <end position="228"/>
    </location>
</feature>
<dbReference type="AlphaFoldDB" id="A0ABD0WQP1"/>
<keyword evidence="1" id="KW-1133">Transmembrane helix</keyword>